<feature type="transmembrane region" description="Helical" evidence="1">
    <location>
        <begin position="275"/>
        <end position="292"/>
    </location>
</feature>
<organism evidence="2 3">
    <name type="scientific">Halogeometricum limi</name>
    <dbReference type="NCBI Taxonomy" id="555875"/>
    <lineage>
        <taxon>Archaea</taxon>
        <taxon>Methanobacteriati</taxon>
        <taxon>Methanobacteriota</taxon>
        <taxon>Stenosarchaea group</taxon>
        <taxon>Halobacteria</taxon>
        <taxon>Halobacteriales</taxon>
        <taxon>Haloferacaceae</taxon>
        <taxon>Halogeometricum</taxon>
    </lineage>
</organism>
<feature type="transmembrane region" description="Helical" evidence="1">
    <location>
        <begin position="31"/>
        <end position="50"/>
    </location>
</feature>
<dbReference type="Proteomes" id="UP000243250">
    <property type="component" value="Unassembled WGS sequence"/>
</dbReference>
<dbReference type="AlphaFoldDB" id="A0A1I6IIM1"/>
<feature type="transmembrane region" description="Helical" evidence="1">
    <location>
        <begin position="182"/>
        <end position="200"/>
    </location>
</feature>
<reference evidence="3" key="1">
    <citation type="submission" date="2016-10" db="EMBL/GenBank/DDBJ databases">
        <authorList>
            <person name="Varghese N."/>
            <person name="Submissions S."/>
        </authorList>
    </citation>
    <scope>NUCLEOTIDE SEQUENCE [LARGE SCALE GENOMIC DNA]</scope>
    <source>
        <strain evidence="3">CGMCC 1.8711</strain>
    </source>
</reference>
<evidence type="ECO:0000313" key="2">
    <source>
        <dbReference type="EMBL" id="SFR66585.1"/>
    </source>
</evidence>
<gene>
    <name evidence="2" type="ORF">SAMN04488124_3261</name>
</gene>
<keyword evidence="1" id="KW-0812">Transmembrane</keyword>
<protein>
    <submittedName>
        <fullName evidence="2">Uncharacterized protein</fullName>
    </submittedName>
</protein>
<feature type="transmembrane region" description="Helical" evidence="1">
    <location>
        <begin position="237"/>
        <end position="255"/>
    </location>
</feature>
<feature type="transmembrane region" description="Helical" evidence="1">
    <location>
        <begin position="159"/>
        <end position="176"/>
    </location>
</feature>
<keyword evidence="3" id="KW-1185">Reference proteome</keyword>
<keyword evidence="1" id="KW-1133">Transmembrane helix</keyword>
<dbReference type="RefSeq" id="WP_245758396.1">
    <property type="nucleotide sequence ID" value="NZ_FOYS01000006.1"/>
</dbReference>
<feature type="transmembrane region" description="Helical" evidence="1">
    <location>
        <begin position="402"/>
        <end position="425"/>
    </location>
</feature>
<feature type="transmembrane region" description="Helical" evidence="1">
    <location>
        <begin position="57"/>
        <end position="76"/>
    </location>
</feature>
<evidence type="ECO:0000313" key="3">
    <source>
        <dbReference type="Proteomes" id="UP000243250"/>
    </source>
</evidence>
<feature type="transmembrane region" description="Helical" evidence="1">
    <location>
        <begin position="375"/>
        <end position="396"/>
    </location>
</feature>
<name>A0A1I6IIM1_9EURY</name>
<feature type="transmembrane region" description="Helical" evidence="1">
    <location>
        <begin position="343"/>
        <end position="363"/>
    </location>
</feature>
<feature type="transmembrane region" description="Helical" evidence="1">
    <location>
        <begin position="131"/>
        <end position="154"/>
    </location>
</feature>
<sequence>MGFLGLAGAVLAARSVPSTGYEVSIYRATPPAFWFGVVTAATIGILATLFGRRLTKAAGVGLAGLSTVSFLALPFFRGYYFYGSGDALTHLGWAKRMLGPDFGFFDLIYPGGHSLALFLSQVMGVPVRWGMMYAMLAMSVLTMLFVPLAVWVVLRDSRAVVIASFVAMLMLPINNISTHSHFHSYTLTTLYFPFVLYLLFKHLTRSAEDVSLPSWASASSFLLPIALVANVFYHPQVAVNVLIFMGTILAVGLAWRRRVRVTHAAATDGGQRHRLIVGQVAFLAALLATWATQYQQTYRLLNNVLMSAQGFLASGSGAGEVAQQRTGSAEAIGVSLVELFLKLFAVNAVFIVLATGLLAAVAFGIVRHRSDSDMAVTYIGCSALTLGPFFAVQFIGDVSGYFFRHLGFAMVLAGVLGAIALFHLSKVLEGAIEGREQAIVAVITIAVLCLSLAAYFPSPYIYNPSPQSPEQQFVGYDATFEYRAEGAAVAGIRAGPGRFSDALNDDFDPRLMWTLGQDTVDSLENVTRFREHRLSDEPFYYLVVSEKDRARELQGYHGLRYQEDDFDRIANATNPRISRIQTNGEYNMYFVDQQGYSLEPPDETAS</sequence>
<keyword evidence="1" id="KW-0472">Membrane</keyword>
<accession>A0A1I6IIM1</accession>
<feature type="transmembrane region" description="Helical" evidence="1">
    <location>
        <begin position="212"/>
        <end position="231"/>
    </location>
</feature>
<proteinExistence type="predicted"/>
<evidence type="ECO:0000256" key="1">
    <source>
        <dbReference type="SAM" id="Phobius"/>
    </source>
</evidence>
<dbReference type="EMBL" id="FOYS01000006">
    <property type="protein sequence ID" value="SFR66585.1"/>
    <property type="molecule type" value="Genomic_DNA"/>
</dbReference>
<feature type="transmembrane region" description="Helical" evidence="1">
    <location>
        <begin position="437"/>
        <end position="456"/>
    </location>
</feature>